<dbReference type="PRINTS" id="PR00359">
    <property type="entry name" value="BP450"/>
</dbReference>
<dbReference type="PANTHER" id="PTHR46696:SF1">
    <property type="entry name" value="CYTOCHROME P450 YJIB-RELATED"/>
    <property type="match status" value="1"/>
</dbReference>
<evidence type="ECO:0000256" key="4">
    <source>
        <dbReference type="ARBA" id="ARBA00023002"/>
    </source>
</evidence>
<dbReference type="AlphaFoldDB" id="A0A540WAH7"/>
<name>A0A540WAH7_9ACTN</name>
<comment type="caution">
    <text evidence="8">The sequence shown here is derived from an EMBL/GenBank/DDBJ whole genome shotgun (WGS) entry which is preliminary data.</text>
</comment>
<dbReference type="FunFam" id="1.10.630.10:FF:000018">
    <property type="entry name" value="Cytochrome P450 monooxygenase"/>
    <property type="match status" value="1"/>
</dbReference>
<keyword evidence="4 7" id="KW-0560">Oxidoreductase</keyword>
<dbReference type="GO" id="GO:0004497">
    <property type="term" value="F:monooxygenase activity"/>
    <property type="evidence" value="ECO:0007669"/>
    <property type="project" value="UniProtKB-KW"/>
</dbReference>
<evidence type="ECO:0000256" key="7">
    <source>
        <dbReference type="RuleBase" id="RU000461"/>
    </source>
</evidence>
<keyword evidence="6 7" id="KW-0503">Monooxygenase</keyword>
<dbReference type="InterPro" id="IPR002397">
    <property type="entry name" value="Cyt_P450_B"/>
</dbReference>
<evidence type="ECO:0000313" key="9">
    <source>
        <dbReference type="Proteomes" id="UP000319103"/>
    </source>
</evidence>
<evidence type="ECO:0000313" key="8">
    <source>
        <dbReference type="EMBL" id="TQF06006.1"/>
    </source>
</evidence>
<sequence>MSETEPVFWTVDELDELEFDPVLHGAVSREDLGRIRLPHGTGQAWLAGKYADVTKVTSDARFSRARLLHQDVTRLAPNPIPLNDAVGFADPPEHTKLRRAASRAFTSKQTEARRPHSEALADRLLDAMVQHGSPADLMEHYYTPFALHGMSDLMGIPEAGRAQVADWTVQIITAARSPEESERAKQEIGAYLDGLAEQRHTEPRDDLLSHLVQGEKDGELTREQLVAFAVLMQISGMNSVRFNSSTMAYILLTRPHLWQRLLDEPQLLPQAVEELLRWLPHRNATGQARIATEDVELGGVTVREGEAVHSSYLAANRDPAVFADPDELDFDRQPNPHLAFGHGPHYCVGATFARMETQTMLRALLNRLPGLRLAVPADQVPWRKGELIRGPRALPVTW</sequence>
<dbReference type="InterPro" id="IPR036396">
    <property type="entry name" value="Cyt_P450_sf"/>
</dbReference>
<dbReference type="OrthoDB" id="141712at2"/>
<keyword evidence="5 7" id="KW-0408">Iron</keyword>
<dbReference type="Pfam" id="PF00067">
    <property type="entry name" value="p450"/>
    <property type="match status" value="1"/>
</dbReference>
<keyword evidence="2 7" id="KW-0349">Heme</keyword>
<dbReference type="GO" id="GO:0020037">
    <property type="term" value="F:heme binding"/>
    <property type="evidence" value="ECO:0007669"/>
    <property type="project" value="InterPro"/>
</dbReference>
<comment type="similarity">
    <text evidence="1 7">Belongs to the cytochrome P450 family.</text>
</comment>
<dbReference type="PROSITE" id="PS00086">
    <property type="entry name" value="CYTOCHROME_P450"/>
    <property type="match status" value="1"/>
</dbReference>
<keyword evidence="3 7" id="KW-0479">Metal-binding</keyword>
<dbReference type="RefSeq" id="WP_141636454.1">
    <property type="nucleotide sequence ID" value="NZ_VIGB01000003.1"/>
</dbReference>
<evidence type="ECO:0000256" key="5">
    <source>
        <dbReference type="ARBA" id="ARBA00023004"/>
    </source>
</evidence>
<organism evidence="8 9">
    <name type="scientific">Kitasatospora acidiphila</name>
    <dbReference type="NCBI Taxonomy" id="2567942"/>
    <lineage>
        <taxon>Bacteria</taxon>
        <taxon>Bacillati</taxon>
        <taxon>Actinomycetota</taxon>
        <taxon>Actinomycetes</taxon>
        <taxon>Kitasatosporales</taxon>
        <taxon>Streptomycetaceae</taxon>
        <taxon>Kitasatospora</taxon>
    </lineage>
</organism>
<dbReference type="PANTHER" id="PTHR46696">
    <property type="entry name" value="P450, PUTATIVE (EUROFUNG)-RELATED"/>
    <property type="match status" value="1"/>
</dbReference>
<dbReference type="InterPro" id="IPR017972">
    <property type="entry name" value="Cyt_P450_CS"/>
</dbReference>
<protein>
    <submittedName>
        <fullName evidence="8">Cytochrome P450</fullName>
    </submittedName>
</protein>
<evidence type="ECO:0000256" key="6">
    <source>
        <dbReference type="ARBA" id="ARBA00023033"/>
    </source>
</evidence>
<evidence type="ECO:0000256" key="2">
    <source>
        <dbReference type="ARBA" id="ARBA00022617"/>
    </source>
</evidence>
<evidence type="ECO:0000256" key="1">
    <source>
        <dbReference type="ARBA" id="ARBA00010617"/>
    </source>
</evidence>
<accession>A0A540WAH7</accession>
<dbReference type="InterPro" id="IPR001128">
    <property type="entry name" value="Cyt_P450"/>
</dbReference>
<dbReference type="GO" id="GO:0005506">
    <property type="term" value="F:iron ion binding"/>
    <property type="evidence" value="ECO:0007669"/>
    <property type="project" value="InterPro"/>
</dbReference>
<dbReference type="Proteomes" id="UP000319103">
    <property type="component" value="Unassembled WGS sequence"/>
</dbReference>
<dbReference type="EMBL" id="VIGB01000003">
    <property type="protein sequence ID" value="TQF06006.1"/>
    <property type="molecule type" value="Genomic_DNA"/>
</dbReference>
<reference evidence="8 9" key="1">
    <citation type="submission" date="2019-06" db="EMBL/GenBank/DDBJ databases">
        <title>Description of Kitasatospora acidophila sp. nov. isolated from pine grove soil, and reclassification of Streptomyces novaecaesareae to Kitasatospora novaeceasareae comb. nov.</title>
        <authorList>
            <person name="Kim M.J."/>
        </authorList>
    </citation>
    <scope>NUCLEOTIDE SEQUENCE [LARGE SCALE GENOMIC DNA]</scope>
    <source>
        <strain evidence="8 9">MMS16-CNU292</strain>
    </source>
</reference>
<dbReference type="CDD" id="cd11031">
    <property type="entry name" value="Cyp158A-like"/>
    <property type="match status" value="1"/>
</dbReference>
<dbReference type="GO" id="GO:0016705">
    <property type="term" value="F:oxidoreductase activity, acting on paired donors, with incorporation or reduction of molecular oxygen"/>
    <property type="evidence" value="ECO:0007669"/>
    <property type="project" value="InterPro"/>
</dbReference>
<keyword evidence="9" id="KW-1185">Reference proteome</keyword>
<proteinExistence type="inferred from homology"/>
<evidence type="ECO:0000256" key="3">
    <source>
        <dbReference type="ARBA" id="ARBA00022723"/>
    </source>
</evidence>
<dbReference type="SUPFAM" id="SSF48264">
    <property type="entry name" value="Cytochrome P450"/>
    <property type="match status" value="1"/>
</dbReference>
<dbReference type="Gene3D" id="1.10.630.10">
    <property type="entry name" value="Cytochrome P450"/>
    <property type="match status" value="1"/>
</dbReference>
<gene>
    <name evidence="8" type="ORF">E6W39_32025</name>
</gene>